<dbReference type="OrthoDB" id="435460at2759"/>
<proteinExistence type="predicted"/>
<comment type="caution">
    <text evidence="3">The sequence shown here is derived from an EMBL/GenBank/DDBJ whole genome shotgun (WGS) entry which is preliminary data.</text>
</comment>
<feature type="compositionally biased region" description="Polar residues" evidence="1">
    <location>
        <begin position="640"/>
        <end position="658"/>
    </location>
</feature>
<feature type="domain" description="TERF2-interacting telomeric protein 1 Myb" evidence="2">
    <location>
        <begin position="7"/>
        <end position="64"/>
    </location>
</feature>
<evidence type="ECO:0000313" key="3">
    <source>
        <dbReference type="EMBL" id="RDB19393.1"/>
    </source>
</evidence>
<reference evidence="3" key="1">
    <citation type="submission" date="2018-04" db="EMBL/GenBank/DDBJ databases">
        <title>Whole genome sequencing of Hypsizygus marmoreus.</title>
        <authorList>
            <person name="Choi I.-G."/>
            <person name="Min B."/>
            <person name="Kim J.-G."/>
            <person name="Kim S."/>
            <person name="Oh Y.-L."/>
            <person name="Kong W.-S."/>
            <person name="Park H."/>
            <person name="Jeong J."/>
            <person name="Song E.-S."/>
        </authorList>
    </citation>
    <scope>NUCLEOTIDE SEQUENCE [LARGE SCALE GENOMIC DNA]</scope>
    <source>
        <strain evidence="3">51987-8</strain>
    </source>
</reference>
<sequence length="1049" mass="116998">MSGRNPYTSDEESLLVKCIATYNPQSNGRSGNALYQKLVENADGKWKWSKTHTWQSWRAQYYKNQEYYDRRIRKYMRKHGISDEKPRWGLTQLKRAREDSGSTSGEDDEETVRAPKKQKSGVVKEEKRVMNEPKPVHRGRGEKQEGDKKDKQAERVEEEEDSSDSDYESETAQRLGPVGSDDYRAALSPDSDEHEDASSEEKTSQSDKVPSDVEVDEQLLVSNGADASNPDLSHILRTTTNAPSYELLYPDIQTLPVPHLESNRTAEPEPSVPGSYNGTSPLQRHTGANPQPKATTSKVQLSPSHKVTPSPPSASKRRRKRLDEKEDENIFGTPPPTPSPPQLDAVRTKHRLPRLVEGPFGTAFAGTRKSTVRDSDSSDEEEAKVPWPPVRKKGVSALSNGKGKKKETPKDASDRNLDDSIGKAALNGKAMVPPGHAAVRPVVRRPIQINAQASSSRTLPSPAPESAPPAGGTRLGKPSGRLMVNRKKAEAATKRPSSHEEQKSTFEVKPHGKRLQGTRSLNQEPGTVHTSSLSEPARTKSPPAALPTKKSSGLRHETRPMEYSMPRASWTPGDPFTAHQVPAASSRAQEKALPLNLFDRRHTIGGASENPLPARRIDLRAEISKRLHARSSLPLRSRTHSTATIHSTPNSHRSSVGTTISVHTRTSARTIKSDASTHRRASLLPIPVADEDRAKIDYLGMTAAIAMIAENFGFREESVWRMWEFFKNISKTEEFCRRYREKSERTEDAVLEEMEKDGWKTELFGEDPDESQLQSPHLPPQPQPPLEDLGHQVPSSSTRLFSSPSRPRSAKKRNLEVKPLSVDDDALSEYSPPFTSRAGQYVRLVKQGRKEEALSREGRRASGAGRLFSRARSMSMGDATPHMSGPDILVHSGAEWVRTEGVQPESESESEAEPEPEPEPVVRRDMELEDDERELEPEDDEPEMEPEADERKMEPEDEPKIKPEEEYVSAPEHPPAGDEASLVDEAQDDMPWTENEEMAFLSAHKGNADALREIEQRTDVDFMLRWTASRLAEFRERVVGGRSSGEYNT</sequence>
<feature type="compositionally biased region" description="Basic and acidic residues" evidence="1">
    <location>
        <begin position="848"/>
        <end position="860"/>
    </location>
</feature>
<dbReference type="CDD" id="cd11655">
    <property type="entry name" value="rap1_myb-like"/>
    <property type="match status" value="1"/>
</dbReference>
<dbReference type="EMBL" id="LUEZ02000080">
    <property type="protein sequence ID" value="RDB19393.1"/>
    <property type="molecule type" value="Genomic_DNA"/>
</dbReference>
<feature type="region of interest" description="Disordered" evidence="1">
    <location>
        <begin position="86"/>
        <end position="235"/>
    </location>
</feature>
<evidence type="ECO:0000259" key="2">
    <source>
        <dbReference type="Pfam" id="PF08914"/>
    </source>
</evidence>
<protein>
    <recommendedName>
        <fullName evidence="2">TERF2-interacting telomeric protein 1 Myb domain-containing protein</fullName>
    </recommendedName>
</protein>
<accession>A0A369JI47</accession>
<feature type="compositionally biased region" description="Acidic residues" evidence="1">
    <location>
        <begin position="156"/>
        <end position="169"/>
    </location>
</feature>
<keyword evidence="4" id="KW-1185">Reference proteome</keyword>
<organism evidence="3 4">
    <name type="scientific">Hypsizygus marmoreus</name>
    <name type="common">White beech mushroom</name>
    <name type="synonym">Agaricus marmoreus</name>
    <dbReference type="NCBI Taxonomy" id="39966"/>
    <lineage>
        <taxon>Eukaryota</taxon>
        <taxon>Fungi</taxon>
        <taxon>Dikarya</taxon>
        <taxon>Basidiomycota</taxon>
        <taxon>Agaricomycotina</taxon>
        <taxon>Agaricomycetes</taxon>
        <taxon>Agaricomycetidae</taxon>
        <taxon>Agaricales</taxon>
        <taxon>Tricholomatineae</taxon>
        <taxon>Lyophyllaceae</taxon>
        <taxon>Hypsizygus</taxon>
    </lineage>
</organism>
<feature type="compositionally biased region" description="Basic and acidic residues" evidence="1">
    <location>
        <begin position="122"/>
        <end position="155"/>
    </location>
</feature>
<feature type="compositionally biased region" description="Polar residues" evidence="1">
    <location>
        <begin position="517"/>
        <end position="534"/>
    </location>
</feature>
<evidence type="ECO:0000256" key="1">
    <source>
        <dbReference type="SAM" id="MobiDB-lite"/>
    </source>
</evidence>
<feature type="compositionally biased region" description="Basic and acidic residues" evidence="1">
    <location>
        <begin position="406"/>
        <end position="421"/>
    </location>
</feature>
<feature type="compositionally biased region" description="Polar residues" evidence="1">
    <location>
        <begin position="449"/>
        <end position="459"/>
    </location>
</feature>
<name>A0A369JI47_HYPMA</name>
<dbReference type="InterPro" id="IPR009057">
    <property type="entry name" value="Homeodomain-like_sf"/>
</dbReference>
<gene>
    <name evidence="3" type="ORF">Hypma_013566</name>
</gene>
<feature type="compositionally biased region" description="Acidic residues" evidence="1">
    <location>
        <begin position="927"/>
        <end position="948"/>
    </location>
</feature>
<feature type="compositionally biased region" description="Basic and acidic residues" evidence="1">
    <location>
        <begin position="487"/>
        <end position="510"/>
    </location>
</feature>
<feature type="region of interest" description="Disordered" evidence="1">
    <location>
        <begin position="848"/>
        <end position="988"/>
    </location>
</feature>
<feature type="compositionally biased region" description="Low complexity" evidence="1">
    <location>
        <begin position="794"/>
        <end position="807"/>
    </location>
</feature>
<feature type="region of interest" description="Disordered" evidence="1">
    <location>
        <begin position="256"/>
        <end position="572"/>
    </location>
</feature>
<dbReference type="SUPFAM" id="SSF46689">
    <property type="entry name" value="Homeodomain-like"/>
    <property type="match status" value="1"/>
</dbReference>
<dbReference type="InterPro" id="IPR015010">
    <property type="entry name" value="TERF2IP_Myb"/>
</dbReference>
<feature type="compositionally biased region" description="Polar residues" evidence="1">
    <location>
        <begin position="274"/>
        <end position="307"/>
    </location>
</feature>
<dbReference type="Proteomes" id="UP000076154">
    <property type="component" value="Unassembled WGS sequence"/>
</dbReference>
<feature type="region of interest" description="Disordered" evidence="1">
    <location>
        <begin position="633"/>
        <end position="658"/>
    </location>
</feature>
<feature type="region of interest" description="Disordered" evidence="1">
    <location>
        <begin position="762"/>
        <end position="817"/>
    </location>
</feature>
<feature type="compositionally biased region" description="Basic and acidic residues" evidence="1">
    <location>
        <begin position="196"/>
        <end position="211"/>
    </location>
</feature>
<feature type="compositionally biased region" description="Acidic residues" evidence="1">
    <location>
        <begin position="906"/>
        <end position="918"/>
    </location>
</feature>
<dbReference type="STRING" id="39966.A0A369JI47"/>
<evidence type="ECO:0000313" key="4">
    <source>
        <dbReference type="Proteomes" id="UP000076154"/>
    </source>
</evidence>
<feature type="compositionally biased region" description="Basic and acidic residues" evidence="1">
    <location>
        <begin position="949"/>
        <end position="965"/>
    </location>
</feature>
<dbReference type="InParanoid" id="A0A369JI47"/>
<dbReference type="Pfam" id="PF08914">
    <property type="entry name" value="Myb_Rap1"/>
    <property type="match status" value="1"/>
</dbReference>
<dbReference type="AlphaFoldDB" id="A0A369JI47"/>
<dbReference type="Gene3D" id="1.10.10.60">
    <property type="entry name" value="Homeodomain-like"/>
    <property type="match status" value="1"/>
</dbReference>